<dbReference type="Proteomes" id="UP000009881">
    <property type="component" value="Unassembled WGS sequence"/>
</dbReference>
<keyword evidence="3" id="KW-1185">Reference proteome</keyword>
<evidence type="ECO:0000313" key="3">
    <source>
        <dbReference type="Proteomes" id="UP000009881"/>
    </source>
</evidence>
<organism evidence="2 3">
    <name type="scientific">Caenispirillum salinarum AK4</name>
    <dbReference type="NCBI Taxonomy" id="1238182"/>
    <lineage>
        <taxon>Bacteria</taxon>
        <taxon>Pseudomonadati</taxon>
        <taxon>Pseudomonadota</taxon>
        <taxon>Alphaproteobacteria</taxon>
        <taxon>Rhodospirillales</taxon>
        <taxon>Novispirillaceae</taxon>
        <taxon>Caenispirillum</taxon>
    </lineage>
</organism>
<evidence type="ECO:0000313" key="2">
    <source>
        <dbReference type="EMBL" id="EKV28391.1"/>
    </source>
</evidence>
<protein>
    <submittedName>
        <fullName evidence="2">Uncharacterized protein</fullName>
    </submittedName>
</protein>
<reference evidence="2 3" key="1">
    <citation type="journal article" date="2013" name="Genome Announc.">
        <title>Draft Genome Sequence of an Alphaproteobacterium, Caenispirillum salinarum AK4(T), Isolated from a Solar Saltern.</title>
        <authorList>
            <person name="Khatri I."/>
            <person name="Singh A."/>
            <person name="Korpole S."/>
            <person name="Pinnaka A.K."/>
            <person name="Subramanian S."/>
        </authorList>
    </citation>
    <scope>NUCLEOTIDE SEQUENCE [LARGE SCALE GENOMIC DNA]</scope>
    <source>
        <strain evidence="2 3">AK4</strain>
    </source>
</reference>
<sequence>MTHSHDETASGVINLDVGANLATALKAIMAAVRGHLPPPLAEQFALDVTPPEFPEVPASNDFLEALLPHLVPAVRFLRDAGVPEEHIRVVVMEALEPYLAHDGDLRAVHGEVAPASRSDAADDDADGIDGPRPPAAGDEAVQVEAAEASDDTLVVRGCGYLRMMREMGASDLGAWMTCGLEERICAHQGLRLLSNAQYRGGKTCRFQDVSKAAETSESG</sequence>
<proteinExistence type="predicted"/>
<name>K9HIE8_9PROT</name>
<accession>K9HIE8</accession>
<dbReference type="STRING" id="1238182.C882_0965"/>
<dbReference type="RefSeq" id="WP_009541621.1">
    <property type="nucleotide sequence ID" value="NZ_ANHY01000016.1"/>
</dbReference>
<comment type="caution">
    <text evidence="2">The sequence shown here is derived from an EMBL/GenBank/DDBJ whole genome shotgun (WGS) entry which is preliminary data.</text>
</comment>
<feature type="region of interest" description="Disordered" evidence="1">
    <location>
        <begin position="113"/>
        <end position="137"/>
    </location>
</feature>
<gene>
    <name evidence="2" type="ORF">C882_0965</name>
</gene>
<dbReference type="EMBL" id="ANHY01000016">
    <property type="protein sequence ID" value="EKV28391.1"/>
    <property type="molecule type" value="Genomic_DNA"/>
</dbReference>
<dbReference type="AlphaFoldDB" id="K9HIE8"/>
<evidence type="ECO:0000256" key="1">
    <source>
        <dbReference type="SAM" id="MobiDB-lite"/>
    </source>
</evidence>